<proteinExistence type="predicted"/>
<evidence type="ECO:0000313" key="3">
    <source>
        <dbReference type="EMBL" id="MBW0504368.1"/>
    </source>
</evidence>
<reference evidence="3" key="1">
    <citation type="submission" date="2021-03" db="EMBL/GenBank/DDBJ databases">
        <title>Draft genome sequence of rust myrtle Austropuccinia psidii MF-1, a brazilian biotype.</title>
        <authorList>
            <person name="Quecine M.C."/>
            <person name="Pachon D.M.R."/>
            <person name="Bonatelli M.L."/>
            <person name="Correr F.H."/>
            <person name="Franceschini L.M."/>
            <person name="Leite T.F."/>
            <person name="Margarido G.R.A."/>
            <person name="Almeida C.A."/>
            <person name="Ferrarezi J.A."/>
            <person name="Labate C.A."/>
        </authorList>
    </citation>
    <scope>NUCLEOTIDE SEQUENCE</scope>
    <source>
        <strain evidence="3">MF-1</strain>
    </source>
</reference>
<feature type="chain" id="PRO_5040421423" evidence="2">
    <location>
        <begin position="21"/>
        <end position="657"/>
    </location>
</feature>
<feature type="signal peptide" evidence="2">
    <location>
        <begin position="1"/>
        <end position="20"/>
    </location>
</feature>
<dbReference type="EMBL" id="AVOT02017885">
    <property type="protein sequence ID" value="MBW0504368.1"/>
    <property type="molecule type" value="Genomic_DNA"/>
</dbReference>
<protein>
    <submittedName>
        <fullName evidence="3">Uncharacterized protein</fullName>
    </submittedName>
</protein>
<evidence type="ECO:0000256" key="2">
    <source>
        <dbReference type="SAM" id="SignalP"/>
    </source>
</evidence>
<feature type="compositionally biased region" description="Low complexity" evidence="1">
    <location>
        <begin position="135"/>
        <end position="145"/>
    </location>
</feature>
<organism evidence="3 4">
    <name type="scientific">Austropuccinia psidii MF-1</name>
    <dbReference type="NCBI Taxonomy" id="1389203"/>
    <lineage>
        <taxon>Eukaryota</taxon>
        <taxon>Fungi</taxon>
        <taxon>Dikarya</taxon>
        <taxon>Basidiomycota</taxon>
        <taxon>Pucciniomycotina</taxon>
        <taxon>Pucciniomycetes</taxon>
        <taxon>Pucciniales</taxon>
        <taxon>Sphaerophragmiaceae</taxon>
        <taxon>Austropuccinia</taxon>
    </lineage>
</organism>
<gene>
    <name evidence="3" type="ORF">O181_044083</name>
</gene>
<keyword evidence="2" id="KW-0732">Signal</keyword>
<keyword evidence="4" id="KW-1185">Reference proteome</keyword>
<evidence type="ECO:0000256" key="1">
    <source>
        <dbReference type="SAM" id="MobiDB-lite"/>
    </source>
</evidence>
<name>A0A9Q3HGB5_9BASI</name>
<dbReference type="Proteomes" id="UP000765509">
    <property type="component" value="Unassembled WGS sequence"/>
</dbReference>
<feature type="region of interest" description="Disordered" evidence="1">
    <location>
        <begin position="135"/>
        <end position="159"/>
    </location>
</feature>
<evidence type="ECO:0000313" key="4">
    <source>
        <dbReference type="Proteomes" id="UP000765509"/>
    </source>
</evidence>
<dbReference type="AlphaFoldDB" id="A0A9Q3HGB5"/>
<sequence length="657" mass="75282">MPELRKAIYIISLKISLVLGAWPNSHRFFTENQEALQIPWKPQGSLNENRNQVVPPFQKNSETRATTMAYKDYYQFQSQKHLLSPPLFYESSSSSDSQPIHGSRKFSAFNGGVSGKDYNDYYQFQSQGGLTTLPLFPDSSSSSKSLETHSTKRAPAFEGSITEKYPLQYQGHPVTLPLFPDSSPNLEILEPQIRKKGSVNKGSITEKDQDEHYKFPSQGPPIALQLFPESSSTLESQELHKLEQASALKTSVVQKQKSHFTPLAHDTPVTKALGIKFLGSEVLSIQPIQWDTSRYSHSLAQKGKGHLDSTSRNPKNLQPKILDFGFRARKEIHNSEESKKRKALAEISEKIQITPKNTKVMDLSKSGEIKRRMRFLHKSWLNNFEESLIKRYQSLEYYAWMAIMPDCVKENASKQKWISMIVEKGSNIKFLQKGHQAEMLANPHRQHPLPLQTSLEELGQGLWNLNARIHQRFSIELGDETFKKGQKALGAWVCEKLELLDHSQPETYSRTGVLRQKDFLDVVFTRVTEEPRWIVLLRQVGCKINSETPVSERKALGIAGLIKILATYYESTNEDKWNLYFNCDTVFRMFLGDIHKRIINSSLMTSFPSFLPWKDNMNVPTEDQMRAIKCFVNNIKWFSFEDLVKPYVENPIPSTKI</sequence>
<comment type="caution">
    <text evidence="3">The sequence shown here is derived from an EMBL/GenBank/DDBJ whole genome shotgun (WGS) entry which is preliminary data.</text>
</comment>
<accession>A0A9Q3HGB5</accession>